<evidence type="ECO:0000313" key="2">
    <source>
        <dbReference type="Proteomes" id="UP001176940"/>
    </source>
</evidence>
<dbReference type="Proteomes" id="UP001176940">
    <property type="component" value="Unassembled WGS sequence"/>
</dbReference>
<proteinExistence type="predicted"/>
<organism evidence="1 2">
    <name type="scientific">Ranitomeya imitator</name>
    <name type="common">mimic poison frog</name>
    <dbReference type="NCBI Taxonomy" id="111125"/>
    <lineage>
        <taxon>Eukaryota</taxon>
        <taxon>Metazoa</taxon>
        <taxon>Chordata</taxon>
        <taxon>Craniata</taxon>
        <taxon>Vertebrata</taxon>
        <taxon>Euteleostomi</taxon>
        <taxon>Amphibia</taxon>
        <taxon>Batrachia</taxon>
        <taxon>Anura</taxon>
        <taxon>Neobatrachia</taxon>
        <taxon>Hyloidea</taxon>
        <taxon>Dendrobatidae</taxon>
        <taxon>Dendrobatinae</taxon>
        <taxon>Ranitomeya</taxon>
    </lineage>
</organism>
<name>A0ABN9KLZ7_9NEOB</name>
<evidence type="ECO:0000313" key="1">
    <source>
        <dbReference type="EMBL" id="CAJ0915068.1"/>
    </source>
</evidence>
<comment type="caution">
    <text evidence="1">The sequence shown here is derived from an EMBL/GenBank/DDBJ whole genome shotgun (WGS) entry which is preliminary data.</text>
</comment>
<accession>A0ABN9KLZ7</accession>
<gene>
    <name evidence="1" type="ORF">RIMI_LOCUS24872</name>
</gene>
<protein>
    <submittedName>
        <fullName evidence="1">Uncharacterized protein</fullName>
    </submittedName>
</protein>
<dbReference type="EMBL" id="CAUEEQ010000002">
    <property type="protein sequence ID" value="CAJ0915068.1"/>
    <property type="molecule type" value="Genomic_DNA"/>
</dbReference>
<reference evidence="1" key="1">
    <citation type="submission" date="2023-07" db="EMBL/GenBank/DDBJ databases">
        <authorList>
            <person name="Stuckert A."/>
        </authorList>
    </citation>
    <scope>NUCLEOTIDE SEQUENCE</scope>
</reference>
<keyword evidence="2" id="KW-1185">Reference proteome</keyword>
<sequence length="149" mass="16375">MDYDVGQNDRKEVQAVLIDGQDARRDDHVVTATLDVEERGAGHGEGTDQTCGKKPAIVSVIILYPKCQCHYPVPQVSVSLSCTPSVSVIILYPECQCHYPVPRVISPTEQVFILRCRSIPPGSRNSCLLELLPACGFIDGYYQIDLLVA</sequence>